<protein>
    <submittedName>
        <fullName evidence="1">Uncharacterized protein</fullName>
    </submittedName>
</protein>
<name>A0AAD4G7T8_BOLED</name>
<dbReference type="InterPro" id="IPR041078">
    <property type="entry name" value="Plavaka"/>
</dbReference>
<dbReference type="EMBL" id="WHUW01000129">
    <property type="protein sequence ID" value="KAF8422299.1"/>
    <property type="molecule type" value="Genomic_DNA"/>
</dbReference>
<organism evidence="1 2">
    <name type="scientific">Boletus edulis BED1</name>
    <dbReference type="NCBI Taxonomy" id="1328754"/>
    <lineage>
        <taxon>Eukaryota</taxon>
        <taxon>Fungi</taxon>
        <taxon>Dikarya</taxon>
        <taxon>Basidiomycota</taxon>
        <taxon>Agaricomycotina</taxon>
        <taxon>Agaricomycetes</taxon>
        <taxon>Agaricomycetidae</taxon>
        <taxon>Boletales</taxon>
        <taxon>Boletineae</taxon>
        <taxon>Boletaceae</taxon>
        <taxon>Boletoideae</taxon>
        <taxon>Boletus</taxon>
    </lineage>
</organism>
<dbReference type="AlphaFoldDB" id="A0AAD4G7T8"/>
<dbReference type="Pfam" id="PF18759">
    <property type="entry name" value="Plavaka"/>
    <property type="match status" value="1"/>
</dbReference>
<dbReference type="Proteomes" id="UP001194468">
    <property type="component" value="Unassembled WGS sequence"/>
</dbReference>
<reference evidence="1" key="2">
    <citation type="journal article" date="2020" name="Nat. Commun.">
        <title>Large-scale genome sequencing of mycorrhizal fungi provides insights into the early evolution of symbiotic traits.</title>
        <authorList>
            <person name="Miyauchi S."/>
            <person name="Kiss E."/>
            <person name="Kuo A."/>
            <person name="Drula E."/>
            <person name="Kohler A."/>
            <person name="Sanchez-Garcia M."/>
            <person name="Morin E."/>
            <person name="Andreopoulos B."/>
            <person name="Barry K.W."/>
            <person name="Bonito G."/>
            <person name="Buee M."/>
            <person name="Carver A."/>
            <person name="Chen C."/>
            <person name="Cichocki N."/>
            <person name="Clum A."/>
            <person name="Culley D."/>
            <person name="Crous P.W."/>
            <person name="Fauchery L."/>
            <person name="Girlanda M."/>
            <person name="Hayes R.D."/>
            <person name="Keri Z."/>
            <person name="LaButti K."/>
            <person name="Lipzen A."/>
            <person name="Lombard V."/>
            <person name="Magnuson J."/>
            <person name="Maillard F."/>
            <person name="Murat C."/>
            <person name="Nolan M."/>
            <person name="Ohm R.A."/>
            <person name="Pangilinan J."/>
            <person name="Pereira M.F."/>
            <person name="Perotto S."/>
            <person name="Peter M."/>
            <person name="Pfister S."/>
            <person name="Riley R."/>
            <person name="Sitrit Y."/>
            <person name="Stielow J.B."/>
            <person name="Szollosi G."/>
            <person name="Zifcakova L."/>
            <person name="Stursova M."/>
            <person name="Spatafora J.W."/>
            <person name="Tedersoo L."/>
            <person name="Vaario L.M."/>
            <person name="Yamada A."/>
            <person name="Yan M."/>
            <person name="Wang P."/>
            <person name="Xu J."/>
            <person name="Bruns T."/>
            <person name="Baldrian P."/>
            <person name="Vilgalys R."/>
            <person name="Dunand C."/>
            <person name="Henrissat B."/>
            <person name="Grigoriev I.V."/>
            <person name="Hibbett D."/>
            <person name="Nagy L.G."/>
            <person name="Martin F.M."/>
        </authorList>
    </citation>
    <scope>NUCLEOTIDE SEQUENCE</scope>
    <source>
        <strain evidence="1">BED1</strain>
    </source>
</reference>
<gene>
    <name evidence="1" type="ORF">L210DRAFT_3510007</name>
</gene>
<sequence length="325" mass="36562">MNTIDEFLSLQATKRISLSFRTAKKLHSRAELLPSGPRWHFQLVPTTHEMKQPIHLYFRDALDCVESLFNHPYFADKMDFTPFRLFTTAEHIVRMYTEWMSSDGAWDLQTKIPAGATLCGVILSSDKTNITNVCGGRVAHPLLISIANIRMDMRNKGSSHTFLLLVLMLIAKFTHPVPRMRSVLKACLFHQCLDIVLEPLKQAACTGGMMSDPVGNIQYCFTPLVSYIVDTPEACMLACVHNNTSPVTTATFKEFGNPQCHPPCTSATMMCQLTSIECDFGDVDEFFAMCEQFRLSGVSHPCWQDWPWGLTSPIPHPRKPTLLAS</sequence>
<evidence type="ECO:0000313" key="2">
    <source>
        <dbReference type="Proteomes" id="UP001194468"/>
    </source>
</evidence>
<keyword evidence="2" id="KW-1185">Reference proteome</keyword>
<proteinExistence type="predicted"/>
<evidence type="ECO:0000313" key="1">
    <source>
        <dbReference type="EMBL" id="KAF8422299.1"/>
    </source>
</evidence>
<accession>A0AAD4G7T8</accession>
<comment type="caution">
    <text evidence="1">The sequence shown here is derived from an EMBL/GenBank/DDBJ whole genome shotgun (WGS) entry which is preliminary data.</text>
</comment>
<reference evidence="1" key="1">
    <citation type="submission" date="2019-10" db="EMBL/GenBank/DDBJ databases">
        <authorList>
            <consortium name="DOE Joint Genome Institute"/>
            <person name="Kuo A."/>
            <person name="Miyauchi S."/>
            <person name="Kiss E."/>
            <person name="Drula E."/>
            <person name="Kohler A."/>
            <person name="Sanchez-Garcia M."/>
            <person name="Andreopoulos B."/>
            <person name="Barry K.W."/>
            <person name="Bonito G."/>
            <person name="Buee M."/>
            <person name="Carver A."/>
            <person name="Chen C."/>
            <person name="Cichocki N."/>
            <person name="Clum A."/>
            <person name="Culley D."/>
            <person name="Crous P.W."/>
            <person name="Fauchery L."/>
            <person name="Girlanda M."/>
            <person name="Hayes R."/>
            <person name="Keri Z."/>
            <person name="LaButti K."/>
            <person name="Lipzen A."/>
            <person name="Lombard V."/>
            <person name="Magnuson J."/>
            <person name="Maillard F."/>
            <person name="Morin E."/>
            <person name="Murat C."/>
            <person name="Nolan M."/>
            <person name="Ohm R."/>
            <person name="Pangilinan J."/>
            <person name="Pereira M."/>
            <person name="Perotto S."/>
            <person name="Peter M."/>
            <person name="Riley R."/>
            <person name="Sitrit Y."/>
            <person name="Stielow B."/>
            <person name="Szollosi G."/>
            <person name="Zifcakova L."/>
            <person name="Stursova M."/>
            <person name="Spatafora J.W."/>
            <person name="Tedersoo L."/>
            <person name="Vaario L.-M."/>
            <person name="Yamada A."/>
            <person name="Yan M."/>
            <person name="Wang P."/>
            <person name="Xu J."/>
            <person name="Bruns T."/>
            <person name="Baldrian P."/>
            <person name="Vilgalys R."/>
            <person name="Henrissat B."/>
            <person name="Grigoriev I.V."/>
            <person name="Hibbett D."/>
            <person name="Nagy L.G."/>
            <person name="Martin F.M."/>
        </authorList>
    </citation>
    <scope>NUCLEOTIDE SEQUENCE</scope>
    <source>
        <strain evidence="1">BED1</strain>
    </source>
</reference>